<keyword evidence="15 22" id="KW-0472">Membrane</keyword>
<dbReference type="GO" id="GO:0012507">
    <property type="term" value="C:ER to Golgi transport vesicle membrane"/>
    <property type="evidence" value="ECO:0007669"/>
    <property type="project" value="UniProtKB-SubCell"/>
</dbReference>
<dbReference type="InterPro" id="IPR045316">
    <property type="entry name" value="Msc2-like"/>
</dbReference>
<evidence type="ECO:0000256" key="14">
    <source>
        <dbReference type="ARBA" id="ARBA00023065"/>
    </source>
</evidence>
<evidence type="ECO:0000313" key="28">
    <source>
        <dbReference type="WBParaSite" id="BXY_0337800.1"/>
    </source>
</evidence>
<feature type="transmembrane region" description="Helical" evidence="22">
    <location>
        <begin position="252"/>
        <end position="272"/>
    </location>
</feature>
<keyword evidence="13" id="KW-0333">Golgi apparatus</keyword>
<dbReference type="SUPFAM" id="SSF160240">
    <property type="entry name" value="Cation efflux protein cytoplasmic domain-like"/>
    <property type="match status" value="1"/>
</dbReference>
<feature type="transmembrane region" description="Helical" evidence="22">
    <location>
        <begin position="47"/>
        <end position="65"/>
    </location>
</feature>
<evidence type="ECO:0000313" key="24">
    <source>
        <dbReference type="EMBL" id="CAD5231966.1"/>
    </source>
</evidence>
<dbReference type="WBParaSite" id="BXY_0337800.1">
    <property type="protein sequence ID" value="BXY_0337800.1"/>
    <property type="gene ID" value="BXY_0337800"/>
</dbReference>
<evidence type="ECO:0000313" key="27">
    <source>
        <dbReference type="Proteomes" id="UP000659654"/>
    </source>
</evidence>
<evidence type="ECO:0000256" key="12">
    <source>
        <dbReference type="ARBA" id="ARBA00022989"/>
    </source>
</evidence>
<evidence type="ECO:0000256" key="9">
    <source>
        <dbReference type="ARBA" id="ARBA00022723"/>
    </source>
</evidence>
<evidence type="ECO:0000256" key="20">
    <source>
        <dbReference type="ARBA" id="ARBA00048349"/>
    </source>
</evidence>
<dbReference type="Proteomes" id="UP000659654">
    <property type="component" value="Unassembled WGS sequence"/>
</dbReference>
<evidence type="ECO:0000256" key="8">
    <source>
        <dbReference type="ARBA" id="ARBA00022692"/>
    </source>
</evidence>
<evidence type="ECO:0000256" key="6">
    <source>
        <dbReference type="ARBA" id="ARBA00022448"/>
    </source>
</evidence>
<keyword evidence="11" id="KW-0864">Zinc transport</keyword>
<dbReference type="InterPro" id="IPR036837">
    <property type="entry name" value="Cation_efflux_CTD_sf"/>
</dbReference>
<dbReference type="EMBL" id="CAJFDI010000005">
    <property type="protein sequence ID" value="CAD5231966.1"/>
    <property type="molecule type" value="Genomic_DNA"/>
</dbReference>
<dbReference type="eggNOG" id="KOG1484">
    <property type="taxonomic scope" value="Eukaryota"/>
</dbReference>
<dbReference type="AlphaFoldDB" id="A0A1I7RRN1"/>
<evidence type="ECO:0000313" key="26">
    <source>
        <dbReference type="Proteomes" id="UP000095284"/>
    </source>
</evidence>
<evidence type="ECO:0000256" key="18">
    <source>
        <dbReference type="ARBA" id="ARBA00042038"/>
    </source>
</evidence>
<dbReference type="FunFam" id="1.20.1510.10:FF:000035">
    <property type="entry name" value="Zinc transporter 5"/>
    <property type="match status" value="1"/>
</dbReference>
<dbReference type="SMR" id="A0A1I7RRN1"/>
<dbReference type="GO" id="GO:0006882">
    <property type="term" value="P:intracellular zinc ion homeostasis"/>
    <property type="evidence" value="ECO:0007669"/>
    <property type="project" value="InterPro"/>
</dbReference>
<evidence type="ECO:0000256" key="15">
    <source>
        <dbReference type="ARBA" id="ARBA00023136"/>
    </source>
</evidence>
<evidence type="ECO:0000256" key="22">
    <source>
        <dbReference type="SAM" id="Phobius"/>
    </source>
</evidence>
<evidence type="ECO:0000259" key="23">
    <source>
        <dbReference type="Pfam" id="PF01545"/>
    </source>
</evidence>
<dbReference type="GO" id="GO:1904257">
    <property type="term" value="P:zinc ion import into Golgi lumen"/>
    <property type="evidence" value="ECO:0007669"/>
    <property type="project" value="TreeGrafter"/>
</dbReference>
<dbReference type="InterPro" id="IPR002524">
    <property type="entry name" value="Cation_efflux"/>
</dbReference>
<evidence type="ECO:0000256" key="11">
    <source>
        <dbReference type="ARBA" id="ARBA00022906"/>
    </source>
</evidence>
<dbReference type="GO" id="GO:0032580">
    <property type="term" value="C:Golgi cisterna membrane"/>
    <property type="evidence" value="ECO:0007669"/>
    <property type="project" value="UniProtKB-SubCell"/>
</dbReference>
<evidence type="ECO:0000256" key="13">
    <source>
        <dbReference type="ARBA" id="ARBA00023034"/>
    </source>
</evidence>
<feature type="transmembrane region" description="Helical" evidence="22">
    <location>
        <begin position="321"/>
        <end position="339"/>
    </location>
</feature>
<feature type="transmembrane region" description="Helical" evidence="22">
    <location>
        <begin position="549"/>
        <end position="571"/>
    </location>
</feature>
<keyword evidence="8 22" id="KW-0812">Transmembrane</keyword>
<evidence type="ECO:0000256" key="17">
    <source>
        <dbReference type="ARBA" id="ARBA00040846"/>
    </source>
</evidence>
<sequence>MLVQDFGKKDVASPSNSKQYFFLLIIAKVLRCFGIFLSHFLAKQVHVVTLLWLMKIMASSILVPLQKPFANGKSIRKSVHVRIAQLAFYNSLVEVLWFYGITFCGPLRSILVFEQSPTVMFAAVTALIGVNGSTSKTRGVWGIIFGFLILFFMDEDSTVELNHSEAHKHQGGLNHMFYHVLSWFGISDHKGGVVVLLFTLFLKMGYDSQFRHVAVEIGGSKRLHAMVSVMSGLFLTPFAVFSILLSSSHIDGFFSFLVVSFIAAAFLFVIDFNTEQICFKHDPDPVMTAARWSPITMFVCSFIISWLWYARETVAISDHPLSAGVFLTTVLFCFASLSITSSKEKAPRGGHYIGLSNDGKPLYSYGEAFLKKTSKSILHFCQETMKEILDNSDSRRIFYFLCANLAFCGVEFLYGFLTNSLGLISDGFHMLFDCLSLVMGLVASVASRWISNRTYSFGYGRVEVLSGFINAMFLSVIAFFIFLEAVGRLYSPPDINTDKLMLVAVAGLLINIYGMYAFHGDHGHSHGGGDHGHSHHGHSHGGNANMQGVFLHVLADTLGSVFVIISTLFLQYFGWKWVDPLCSLVLSLLIGSSVFPLLKSSGSVLLQCIPDEIEEEVDHVYDEILNVNGVKSLSDFHLWQLKSEANVATICIQVYDNMDEEEIRYIVRQIMKRYGVQQMTIQVEKTLFETRVQSRIPGYRRVGLVDRSSFIPSANHSHSHGIDHGHSHSDVAHGHSHHGQETCQNGSLTQHHHGH</sequence>
<feature type="transmembrane region" description="Helical" evidence="22">
    <location>
        <begin position="501"/>
        <end position="518"/>
    </location>
</feature>
<dbReference type="InterPro" id="IPR027469">
    <property type="entry name" value="Cation_efflux_TMD_sf"/>
</dbReference>
<evidence type="ECO:0000256" key="16">
    <source>
        <dbReference type="ARBA" id="ARBA00038531"/>
    </source>
</evidence>
<dbReference type="EMBL" id="CAJFCV020000005">
    <property type="protein sequence ID" value="CAG9123624.1"/>
    <property type="molecule type" value="Genomic_DNA"/>
</dbReference>
<dbReference type="NCBIfam" id="TIGR01297">
    <property type="entry name" value="CDF"/>
    <property type="match status" value="1"/>
</dbReference>
<dbReference type="GO" id="GO:0015297">
    <property type="term" value="F:antiporter activity"/>
    <property type="evidence" value="ECO:0007669"/>
    <property type="project" value="UniProtKB-KW"/>
</dbReference>
<feature type="transmembrane region" description="Helical" evidence="22">
    <location>
        <begin position="223"/>
        <end position="246"/>
    </location>
</feature>
<reference evidence="25" key="2">
    <citation type="submission" date="2020-08" db="EMBL/GenBank/DDBJ databases">
        <authorList>
            <person name="Kikuchi T."/>
        </authorList>
    </citation>
    <scope>NUCLEOTIDE SEQUENCE</scope>
    <source>
        <strain evidence="24">Ka4C1</strain>
    </source>
</reference>
<keyword evidence="10" id="KW-0862">Zinc</keyword>
<dbReference type="PANTHER" id="PTHR45755">
    <property type="match status" value="1"/>
</dbReference>
<feature type="transmembrane region" description="Helical" evidence="22">
    <location>
        <begin position="397"/>
        <end position="417"/>
    </location>
</feature>
<dbReference type="OrthoDB" id="78669at2759"/>
<dbReference type="Pfam" id="PF01545">
    <property type="entry name" value="Cation_efflux"/>
    <property type="match status" value="1"/>
</dbReference>
<comment type="subunit">
    <text evidence="16">Heterodimer with SLC30A6/ZNT6; form a functional zinc ion transmembrane transporter.</text>
</comment>
<evidence type="ECO:0000256" key="7">
    <source>
        <dbReference type="ARBA" id="ARBA00022449"/>
    </source>
</evidence>
<feature type="transmembrane region" description="Helical" evidence="22">
    <location>
        <begin position="292"/>
        <end position="309"/>
    </location>
</feature>
<feature type="transmembrane region" description="Helical" evidence="22">
    <location>
        <begin position="462"/>
        <end position="481"/>
    </location>
</feature>
<comment type="catalytic activity">
    <reaction evidence="20">
        <text>Zn(2+)(in) + 2 H(+)(out) = Zn(2+)(out) + 2 H(+)(in)</text>
        <dbReference type="Rhea" id="RHEA:72627"/>
        <dbReference type="ChEBI" id="CHEBI:15378"/>
        <dbReference type="ChEBI" id="CHEBI:29105"/>
    </reaction>
</comment>
<feature type="transmembrane region" description="Helical" evidence="22">
    <location>
        <begin position="180"/>
        <end position="202"/>
    </location>
</feature>
<dbReference type="PANTHER" id="PTHR45755:SF1">
    <property type="entry name" value="PROTON-COUPLED ZINC ANTIPORTER SLC30A5"/>
    <property type="match status" value="1"/>
</dbReference>
<accession>A0A1I7RRN1</accession>
<keyword evidence="9" id="KW-0479">Metal-binding</keyword>
<keyword evidence="6" id="KW-0813">Transport</keyword>
<feature type="region of interest" description="Disordered" evidence="21">
    <location>
        <begin position="715"/>
        <end position="755"/>
    </location>
</feature>
<evidence type="ECO:0000256" key="10">
    <source>
        <dbReference type="ARBA" id="ARBA00022833"/>
    </source>
</evidence>
<dbReference type="Proteomes" id="UP000095284">
    <property type="component" value="Unplaced"/>
</dbReference>
<keyword evidence="12 22" id="KW-1133">Transmembrane helix</keyword>
<dbReference type="Proteomes" id="UP000582659">
    <property type="component" value="Unassembled WGS sequence"/>
</dbReference>
<dbReference type="Gene3D" id="1.20.1510.10">
    <property type="entry name" value="Cation efflux protein transmembrane domain"/>
    <property type="match status" value="1"/>
</dbReference>
<dbReference type="GO" id="GO:0005385">
    <property type="term" value="F:zinc ion transmembrane transporter activity"/>
    <property type="evidence" value="ECO:0007669"/>
    <property type="project" value="InterPro"/>
</dbReference>
<evidence type="ECO:0000256" key="1">
    <source>
        <dbReference type="ARBA" id="ARBA00004166"/>
    </source>
</evidence>
<feature type="transmembrane region" description="Helical" evidence="22">
    <location>
        <begin position="429"/>
        <end position="450"/>
    </location>
</feature>
<evidence type="ECO:0000256" key="19">
    <source>
        <dbReference type="ARBA" id="ARBA00042217"/>
    </source>
</evidence>
<feature type="compositionally biased region" description="Basic and acidic residues" evidence="21">
    <location>
        <begin position="720"/>
        <end position="733"/>
    </location>
</feature>
<evidence type="ECO:0000313" key="25">
    <source>
        <dbReference type="EMBL" id="CAG9123624.1"/>
    </source>
</evidence>
<name>A0A1I7RRN1_BURXY</name>
<feature type="transmembrane region" description="Helical" evidence="22">
    <location>
        <begin position="109"/>
        <end position="130"/>
    </location>
</feature>
<feature type="transmembrane region" description="Helical" evidence="22">
    <location>
        <begin position="20"/>
        <end position="41"/>
    </location>
</feature>
<organism evidence="26 28">
    <name type="scientific">Bursaphelenchus xylophilus</name>
    <name type="common">Pinewood nematode worm</name>
    <name type="synonym">Aphelenchoides xylophilus</name>
    <dbReference type="NCBI Taxonomy" id="6326"/>
    <lineage>
        <taxon>Eukaryota</taxon>
        <taxon>Metazoa</taxon>
        <taxon>Ecdysozoa</taxon>
        <taxon>Nematoda</taxon>
        <taxon>Chromadorea</taxon>
        <taxon>Rhabditida</taxon>
        <taxon>Tylenchina</taxon>
        <taxon>Tylenchomorpha</taxon>
        <taxon>Aphelenchoidea</taxon>
        <taxon>Aphelenchoididae</taxon>
        <taxon>Bursaphelenchus</taxon>
    </lineage>
</organism>
<comment type="similarity">
    <text evidence="5">Belongs to the cation diffusion facilitator (CDF) transporter (TC 2.A.4) family. SLC30A subfamily.</text>
</comment>
<feature type="domain" description="Cation efflux protein transmembrane" evidence="23">
    <location>
        <begin position="397"/>
        <end position="606"/>
    </location>
</feature>
<evidence type="ECO:0000256" key="2">
    <source>
        <dbReference type="ARBA" id="ARBA00004205"/>
    </source>
</evidence>
<dbReference type="InterPro" id="IPR058533">
    <property type="entry name" value="Cation_efflux_TM"/>
</dbReference>
<evidence type="ECO:0000256" key="21">
    <source>
        <dbReference type="SAM" id="MobiDB-lite"/>
    </source>
</evidence>
<evidence type="ECO:0000256" key="3">
    <source>
        <dbReference type="ARBA" id="ARBA00004557"/>
    </source>
</evidence>
<gene>
    <name evidence="24" type="ORF">BXYJ_LOCUS12057</name>
</gene>
<dbReference type="SUPFAM" id="SSF161111">
    <property type="entry name" value="Cation efflux protein transmembrane domain-like"/>
    <property type="match status" value="1"/>
</dbReference>
<feature type="transmembrane region" description="Helical" evidence="22">
    <location>
        <begin position="86"/>
        <end position="103"/>
    </location>
</feature>
<keyword evidence="27" id="KW-1185">Reference proteome</keyword>
<protein>
    <recommendedName>
        <fullName evidence="17">Proton-coupled zinc antiporter SLC30A5</fullName>
    </recommendedName>
    <alternativeName>
        <fullName evidence="19">Solute carrier family 30 member 5</fullName>
    </alternativeName>
    <alternativeName>
        <fullName evidence="18">Zinc transporter 5</fullName>
    </alternativeName>
</protein>
<comment type="subcellular location">
    <subcellularLocation>
        <location evidence="3">Cytoplasmic vesicle</location>
        <location evidence="3">COPII-coated vesicle membrane</location>
        <topology evidence="3">Multi-pass membrane protein</topology>
    </subcellularLocation>
    <subcellularLocation>
        <location evidence="4">Cytoplasmic vesicle</location>
        <location evidence="4">Secretory vesicle membrane</location>
        <topology evidence="4">Multi-pass membrane protein</topology>
    </subcellularLocation>
    <subcellularLocation>
        <location evidence="2">Golgi apparatus</location>
        <location evidence="2">Golgi stack membrane</location>
        <topology evidence="2">Multi-pass membrane protein</topology>
    </subcellularLocation>
    <subcellularLocation>
        <location evidence="1">Golgi apparatus</location>
        <location evidence="1">trans-Golgi network membrane</location>
        <topology evidence="1">Multi-pass membrane protein</topology>
    </subcellularLocation>
</comment>
<evidence type="ECO:0000256" key="5">
    <source>
        <dbReference type="ARBA" id="ARBA00008873"/>
    </source>
</evidence>
<dbReference type="GO" id="GO:0046872">
    <property type="term" value="F:metal ion binding"/>
    <property type="evidence" value="ECO:0007669"/>
    <property type="project" value="UniProtKB-KW"/>
</dbReference>
<evidence type="ECO:0000256" key="4">
    <source>
        <dbReference type="ARBA" id="ARBA00004638"/>
    </source>
</evidence>
<proteinExistence type="inferred from homology"/>
<keyword evidence="14" id="KW-0406">Ion transport</keyword>
<reference evidence="28" key="1">
    <citation type="submission" date="2016-11" db="UniProtKB">
        <authorList>
            <consortium name="WormBaseParasite"/>
        </authorList>
    </citation>
    <scope>IDENTIFICATION</scope>
</reference>
<keyword evidence="7" id="KW-0050">Antiport</keyword>
<feature type="transmembrane region" description="Helical" evidence="22">
    <location>
        <begin position="137"/>
        <end position="153"/>
    </location>
</feature>